<dbReference type="EMBL" id="LT828648">
    <property type="protein sequence ID" value="SLM48095.1"/>
    <property type="molecule type" value="Genomic_DNA"/>
</dbReference>
<gene>
    <name evidence="1" type="ORF">NSJP_1923</name>
</gene>
<sequence length="72" mass="8519">MPIACIFEHRHSTERFENARADNTCYFLRRVLITAQSFISSIGSTFLNYTYYFFEFFELVASILLDNLTHQP</sequence>
<dbReference type="KEGG" id="nja:NSJP_1923"/>
<keyword evidence="2" id="KW-1185">Reference proteome</keyword>
<dbReference type="Proteomes" id="UP000192042">
    <property type="component" value="Chromosome I"/>
</dbReference>
<evidence type="ECO:0000313" key="1">
    <source>
        <dbReference type="EMBL" id="SLM48095.1"/>
    </source>
</evidence>
<protein>
    <submittedName>
        <fullName evidence="1">Uncharacterized protein</fullName>
    </submittedName>
</protein>
<dbReference type="AlphaFoldDB" id="A0A1W1I534"/>
<evidence type="ECO:0000313" key="2">
    <source>
        <dbReference type="Proteomes" id="UP000192042"/>
    </source>
</evidence>
<proteinExistence type="predicted"/>
<reference evidence="1 2" key="1">
    <citation type="submission" date="2017-03" db="EMBL/GenBank/DDBJ databases">
        <authorList>
            <person name="Afonso C.L."/>
            <person name="Miller P.J."/>
            <person name="Scott M.A."/>
            <person name="Spackman E."/>
            <person name="Goraichik I."/>
            <person name="Dimitrov K.M."/>
            <person name="Suarez D.L."/>
            <person name="Swayne D.E."/>
        </authorList>
    </citation>
    <scope>NUCLEOTIDE SEQUENCE [LARGE SCALE GENOMIC DNA]</scope>
    <source>
        <strain evidence="1">Genome sequencing of Nitrospira japonica strain NJ11</strain>
    </source>
</reference>
<accession>A0A1W1I534</accession>
<organism evidence="1 2">
    <name type="scientific">Nitrospira japonica</name>
    <dbReference type="NCBI Taxonomy" id="1325564"/>
    <lineage>
        <taxon>Bacteria</taxon>
        <taxon>Pseudomonadati</taxon>
        <taxon>Nitrospirota</taxon>
        <taxon>Nitrospiria</taxon>
        <taxon>Nitrospirales</taxon>
        <taxon>Nitrospiraceae</taxon>
        <taxon>Nitrospira</taxon>
    </lineage>
</organism>
<name>A0A1W1I534_9BACT</name>